<accession>A0A2U1CIV5</accession>
<dbReference type="Pfam" id="PF04102">
    <property type="entry name" value="SlyX"/>
    <property type="match status" value="1"/>
</dbReference>
<sequence length="68" mass="8098">MDYEQRFIDIEIKLTAQEDLTQQLSDLVYEQQKQIQELQALYKALVRRMNEGQADGPDPYAQERPPHY</sequence>
<keyword evidence="3" id="KW-1185">Reference proteome</keyword>
<organism evidence="2 3">
    <name type="scientific">Pusillimonas noertemannii</name>
    <dbReference type="NCBI Taxonomy" id="305977"/>
    <lineage>
        <taxon>Bacteria</taxon>
        <taxon>Pseudomonadati</taxon>
        <taxon>Pseudomonadota</taxon>
        <taxon>Betaproteobacteria</taxon>
        <taxon>Burkholderiales</taxon>
        <taxon>Alcaligenaceae</taxon>
        <taxon>Pusillimonas</taxon>
    </lineage>
</organism>
<proteinExistence type="predicted"/>
<reference evidence="2 3" key="1">
    <citation type="submission" date="2018-04" db="EMBL/GenBank/DDBJ databases">
        <title>Genomic Encyclopedia of Type Strains, Phase IV (KMG-IV): sequencing the most valuable type-strain genomes for metagenomic binning, comparative biology and taxonomic classification.</title>
        <authorList>
            <person name="Goeker M."/>
        </authorList>
    </citation>
    <scope>NUCLEOTIDE SEQUENCE [LARGE SCALE GENOMIC DNA]</scope>
    <source>
        <strain evidence="2 3">DSM 10065</strain>
    </source>
</reference>
<evidence type="ECO:0000313" key="3">
    <source>
        <dbReference type="Proteomes" id="UP000246145"/>
    </source>
</evidence>
<dbReference type="OrthoDB" id="8687612at2"/>
<protein>
    <submittedName>
        <fullName evidence="2">SlyX protein</fullName>
    </submittedName>
</protein>
<dbReference type="EMBL" id="QEKO01000005">
    <property type="protein sequence ID" value="PVY60931.1"/>
    <property type="molecule type" value="Genomic_DNA"/>
</dbReference>
<evidence type="ECO:0000256" key="1">
    <source>
        <dbReference type="SAM" id="Coils"/>
    </source>
</evidence>
<dbReference type="RefSeq" id="WP_017525427.1">
    <property type="nucleotide sequence ID" value="NZ_JACCEX010000005.1"/>
</dbReference>
<dbReference type="PANTHER" id="PTHR36508:SF1">
    <property type="entry name" value="PROTEIN SLYX"/>
    <property type="match status" value="1"/>
</dbReference>
<evidence type="ECO:0000313" key="2">
    <source>
        <dbReference type="EMBL" id="PVY60931.1"/>
    </source>
</evidence>
<comment type="caution">
    <text evidence="2">The sequence shown here is derived from an EMBL/GenBank/DDBJ whole genome shotgun (WGS) entry which is preliminary data.</text>
</comment>
<feature type="coiled-coil region" evidence="1">
    <location>
        <begin position="28"/>
        <end position="55"/>
    </location>
</feature>
<gene>
    <name evidence="2" type="ORF">C7440_3092</name>
</gene>
<dbReference type="PANTHER" id="PTHR36508">
    <property type="entry name" value="PROTEIN SLYX"/>
    <property type="match status" value="1"/>
</dbReference>
<name>A0A2U1CIV5_9BURK</name>
<dbReference type="STRING" id="1231391.GCA_000308195_03078"/>
<dbReference type="Proteomes" id="UP000246145">
    <property type="component" value="Unassembled WGS sequence"/>
</dbReference>
<dbReference type="InterPro" id="IPR007236">
    <property type="entry name" value="SlyX"/>
</dbReference>
<keyword evidence="1" id="KW-0175">Coiled coil</keyword>
<dbReference type="AlphaFoldDB" id="A0A2U1CIV5"/>